<dbReference type="EMBL" id="LDJX01000004">
    <property type="protein sequence ID" value="KPM31851.1"/>
    <property type="molecule type" value="Genomic_DNA"/>
</dbReference>
<dbReference type="AlphaFoldDB" id="A0A0P7AVE1"/>
<dbReference type="PATRIC" id="fig|1300341.3.peg.2518"/>
<dbReference type="PROSITE" id="PS50930">
    <property type="entry name" value="HTH_LYTTR"/>
    <property type="match status" value="1"/>
</dbReference>
<reference evidence="3 4" key="1">
    <citation type="submission" date="2015-09" db="EMBL/GenBank/DDBJ databases">
        <title>Genome sequence of the marine flavobacterium Croceitalea dokdonensis DOKDO 023 that contains proton- and sodium-pumping rhodopsins.</title>
        <authorList>
            <person name="Kwon S.-K."/>
            <person name="Lee H.K."/>
            <person name="Kwak M.-J."/>
            <person name="Kim J.F."/>
        </authorList>
    </citation>
    <scope>NUCLEOTIDE SEQUENCE [LARGE SCALE GENOMIC DNA]</scope>
    <source>
        <strain evidence="3 4">DOKDO 023</strain>
    </source>
</reference>
<evidence type="ECO:0000313" key="3">
    <source>
        <dbReference type="EMBL" id="KPM31851.1"/>
    </source>
</evidence>
<evidence type="ECO:0000313" key="4">
    <source>
        <dbReference type="Proteomes" id="UP000050280"/>
    </source>
</evidence>
<feature type="transmembrane region" description="Helical" evidence="1">
    <location>
        <begin position="6"/>
        <end position="30"/>
    </location>
</feature>
<keyword evidence="1" id="KW-1133">Transmembrane helix</keyword>
<proteinExistence type="predicted"/>
<name>A0A0P7AVE1_9FLAO</name>
<dbReference type="RefSeq" id="WP_054559408.1">
    <property type="nucleotide sequence ID" value="NZ_LDJX01000004.1"/>
</dbReference>
<dbReference type="OrthoDB" id="735914at2"/>
<protein>
    <submittedName>
        <fullName evidence="3">Two-component system response regulator</fullName>
    </submittedName>
</protein>
<keyword evidence="4" id="KW-1185">Reference proteome</keyword>
<evidence type="ECO:0000259" key="2">
    <source>
        <dbReference type="PROSITE" id="PS50930"/>
    </source>
</evidence>
<feature type="transmembrane region" description="Helical" evidence="1">
    <location>
        <begin position="175"/>
        <end position="197"/>
    </location>
</feature>
<sequence length="366" mass="41209">MRKDRLYLYTFLAISLLFIIIGGISAKYFVKLSAEQMLSVQLESIKRNTNEFASLVGFQFSNGINTTDIQQHLQATIKNSNNQNSFMSVLDWSGKRIVHPDITLVGTLVANDDSSGFSMNSEVGLGNFYEIVSNSTPTQSHLIALGAVPNSDWIIAGHANTGGIKKQLIDIKNRFYTLFGLMGFAIVLGSVISFRIIGSKYEKKLELKNETLETEIINLAKLNKDIGSYQKRVVADKNEEKAITPEESLNQKDSGKKRLLTYLRNELLSVPLDQIAYIYTENTITYVVDMQGKKSTTNSSLDEIYSDLDNSFFFRANRQFIVSIISLEKIIRYGNNQLKLLVKPKSEVDIIIGKNKAAEFKKWLNL</sequence>
<keyword evidence="1" id="KW-0812">Transmembrane</keyword>
<accession>A0A0P7AVE1</accession>
<dbReference type="GO" id="GO:0003677">
    <property type="term" value="F:DNA binding"/>
    <property type="evidence" value="ECO:0007669"/>
    <property type="project" value="InterPro"/>
</dbReference>
<dbReference type="STRING" id="1300341.I595_2351"/>
<keyword evidence="1" id="KW-0472">Membrane</keyword>
<feature type="domain" description="HTH LytTR-type" evidence="2">
    <location>
        <begin position="263"/>
        <end position="366"/>
    </location>
</feature>
<organism evidence="3 4">
    <name type="scientific">Croceitalea dokdonensis DOKDO 023</name>
    <dbReference type="NCBI Taxonomy" id="1300341"/>
    <lineage>
        <taxon>Bacteria</taxon>
        <taxon>Pseudomonadati</taxon>
        <taxon>Bacteroidota</taxon>
        <taxon>Flavobacteriia</taxon>
        <taxon>Flavobacteriales</taxon>
        <taxon>Flavobacteriaceae</taxon>
        <taxon>Croceitalea</taxon>
    </lineage>
</organism>
<evidence type="ECO:0000256" key="1">
    <source>
        <dbReference type="SAM" id="Phobius"/>
    </source>
</evidence>
<dbReference type="Proteomes" id="UP000050280">
    <property type="component" value="Unassembled WGS sequence"/>
</dbReference>
<dbReference type="InterPro" id="IPR007492">
    <property type="entry name" value="LytTR_DNA-bd_dom"/>
</dbReference>
<gene>
    <name evidence="3" type="ORF">I595_2351</name>
</gene>
<dbReference type="Gene3D" id="2.40.50.1020">
    <property type="entry name" value="LytTr DNA-binding domain"/>
    <property type="match status" value="1"/>
</dbReference>
<dbReference type="SMART" id="SM00850">
    <property type="entry name" value="LytTR"/>
    <property type="match status" value="1"/>
</dbReference>
<comment type="caution">
    <text evidence="3">The sequence shown here is derived from an EMBL/GenBank/DDBJ whole genome shotgun (WGS) entry which is preliminary data.</text>
</comment>
<dbReference type="Pfam" id="PF04397">
    <property type="entry name" value="LytTR"/>
    <property type="match status" value="1"/>
</dbReference>